<evidence type="ECO:0000313" key="2">
    <source>
        <dbReference type="EMBL" id="WPJ95836.1"/>
    </source>
</evidence>
<dbReference type="CDD" id="cd00241">
    <property type="entry name" value="DOMON_like"/>
    <property type="match status" value="1"/>
</dbReference>
<gene>
    <name evidence="2" type="ORF">SH580_20680</name>
</gene>
<evidence type="ECO:0008006" key="4">
    <source>
        <dbReference type="Google" id="ProtNLM"/>
    </source>
</evidence>
<feature type="signal peptide" evidence="1">
    <location>
        <begin position="1"/>
        <end position="26"/>
    </location>
</feature>
<dbReference type="Gene3D" id="3.20.20.80">
    <property type="entry name" value="Glycosidases"/>
    <property type="match status" value="1"/>
</dbReference>
<dbReference type="RefSeq" id="WP_319832712.1">
    <property type="nucleotide sequence ID" value="NZ_CP138858.1"/>
</dbReference>
<name>A0ABZ0RK93_9BACT</name>
<keyword evidence="1" id="KW-0732">Signal</keyword>
<reference evidence="2 3" key="1">
    <citation type="submission" date="2023-11" db="EMBL/GenBank/DDBJ databases">
        <title>Coraliomargarita sp. nov., isolated from marine algae.</title>
        <authorList>
            <person name="Lee J.K."/>
            <person name="Baek J.H."/>
            <person name="Kim J.M."/>
            <person name="Choi D.G."/>
            <person name="Jeon C.O."/>
        </authorList>
    </citation>
    <scope>NUCLEOTIDE SEQUENCE [LARGE SCALE GENOMIC DNA]</scope>
    <source>
        <strain evidence="2 3">J2-16</strain>
    </source>
</reference>
<sequence length="897" mass="99767">MPNRLKRFVSLSCGLALLLAPISAQAELLRVHTDAHDGLVVGGKSTRLNIDLDTRELDPGNYTITSERTDRFGSQHALEPITLTIESGQDEWTTSIDWAPSYYGRERYHIRLSNTESGEQLVADSVDLVNTVKLPKLSDAERMSSPIGINVGVAVHWETLSKMGIHWARDYTWYHFAERDIAPDCQSYRYIKQNADSFGIEILPVIQKTYRRPDLMYFTDQVDRIRDDYTYLSNSFPEIVYWELDNEADLKHPDTSTPEYARWFESYLNYIEAAAEGLKAAGHNAKVALNGEAGIWPDRAQQYIDLLNEDFSVVNYHFYTGPVSPEIAEKDFNTGGEKRPQTISFLDNMRRINSVAHAGGNEAWLTEIGWSAERGPAVGTLLQCAYLQRIYLLAHWANTEKVFWFWDRDLPGDGRFSDNGLLSNGQAQASGAAMAMVSKMTARAEYLGSIDLGYDNWGLVFLQPNGDYTIAAWTMSDSAPLPEALQSAKAAYGMFGNPLSMQQLSAEPAYFELESLPSAWTEHLNFEWISPTLLNVSQAGEVEIQITGAVADTLAWDQLPEGVTFSAWTFNEAGYTVATLQLPESIAQGRYPISLSSKGQSSDKVIWATLVVRQGLEIRSDAFMLNEPARVQVLSMLNQPIELSLTAESGKLSQQTIQLAPNQTAEIQFTASESSSPLELTVQLANGAVLTHTLRPAKLQIPYAAEIQIDGSLEDWSTQGQLNADHFLVNGSKGLFVQNLRAAWSEQGLYLALQMDMGDDFRFSLSPTKFWEAPGLECFVQLPGQGSHQLWFTPTRDASGNIDLYAGEWANQAAAIEITYDDDRCERAASVQGNTLVIEVLIPTTVLGDHLKGLSAIRFAANAKLAIPLSPKTLNSWPNPFGHKPEYWGTLELLPKH</sequence>
<accession>A0ABZ0RK93</accession>
<dbReference type="SUPFAM" id="SSF51445">
    <property type="entry name" value="(Trans)glycosidases"/>
    <property type="match status" value="1"/>
</dbReference>
<feature type="chain" id="PRO_5045859768" description="Carbohydrate-binding domain-containing protein" evidence="1">
    <location>
        <begin position="27"/>
        <end position="897"/>
    </location>
</feature>
<dbReference type="SUPFAM" id="SSF49344">
    <property type="entry name" value="CBD9-like"/>
    <property type="match status" value="1"/>
</dbReference>
<keyword evidence="3" id="KW-1185">Reference proteome</keyword>
<dbReference type="Gene3D" id="2.60.40.1190">
    <property type="match status" value="1"/>
</dbReference>
<organism evidence="2 3">
    <name type="scientific">Coraliomargarita algicola</name>
    <dbReference type="NCBI Taxonomy" id="3092156"/>
    <lineage>
        <taxon>Bacteria</taxon>
        <taxon>Pseudomonadati</taxon>
        <taxon>Verrucomicrobiota</taxon>
        <taxon>Opitutia</taxon>
        <taxon>Puniceicoccales</taxon>
        <taxon>Coraliomargaritaceae</taxon>
        <taxon>Coraliomargarita</taxon>
    </lineage>
</organism>
<dbReference type="EMBL" id="CP138858">
    <property type="protein sequence ID" value="WPJ95836.1"/>
    <property type="molecule type" value="Genomic_DNA"/>
</dbReference>
<evidence type="ECO:0000256" key="1">
    <source>
        <dbReference type="SAM" id="SignalP"/>
    </source>
</evidence>
<dbReference type="InterPro" id="IPR017853">
    <property type="entry name" value="GH"/>
</dbReference>
<dbReference type="Proteomes" id="UP001324993">
    <property type="component" value="Chromosome"/>
</dbReference>
<protein>
    <recommendedName>
        <fullName evidence="4">Carbohydrate-binding domain-containing protein</fullName>
    </recommendedName>
</protein>
<proteinExistence type="predicted"/>
<evidence type="ECO:0000313" key="3">
    <source>
        <dbReference type="Proteomes" id="UP001324993"/>
    </source>
</evidence>